<gene>
    <name evidence="1" type="ORF">GCM10022276_19720</name>
</gene>
<name>A0ABP7LI07_9SPHN</name>
<evidence type="ECO:0000313" key="2">
    <source>
        <dbReference type="Proteomes" id="UP001500827"/>
    </source>
</evidence>
<comment type="caution">
    <text evidence="1">The sequence shown here is derived from an EMBL/GenBank/DDBJ whole genome shotgun (WGS) entry which is preliminary data.</text>
</comment>
<accession>A0ABP7LI07</accession>
<evidence type="ECO:0000313" key="1">
    <source>
        <dbReference type="EMBL" id="GAA3900967.1"/>
    </source>
</evidence>
<proteinExistence type="predicted"/>
<reference evidence="2" key="1">
    <citation type="journal article" date="2019" name="Int. J. Syst. Evol. Microbiol.">
        <title>The Global Catalogue of Microorganisms (GCM) 10K type strain sequencing project: providing services to taxonomists for standard genome sequencing and annotation.</title>
        <authorList>
            <consortium name="The Broad Institute Genomics Platform"/>
            <consortium name="The Broad Institute Genome Sequencing Center for Infectious Disease"/>
            <person name="Wu L."/>
            <person name="Ma J."/>
        </authorList>
    </citation>
    <scope>NUCLEOTIDE SEQUENCE [LARGE SCALE GENOMIC DNA]</scope>
    <source>
        <strain evidence="2">JCM 17543</strain>
    </source>
</reference>
<dbReference type="EMBL" id="BAABBM010000001">
    <property type="protein sequence ID" value="GAA3900967.1"/>
    <property type="molecule type" value="Genomic_DNA"/>
</dbReference>
<dbReference type="Proteomes" id="UP001500827">
    <property type="component" value="Unassembled WGS sequence"/>
</dbReference>
<keyword evidence="2" id="KW-1185">Reference proteome</keyword>
<protein>
    <submittedName>
        <fullName evidence="1">Uncharacterized protein</fullName>
    </submittedName>
</protein>
<sequence>MPAGGRNNVGSGNRVNNGNINTGNINIDNNYGNWGGGWGGWYDHPIAAGVAIGAIAGVTAAAYGTAYYGLPGGCSPYPYASYTYYHCGSAWYQPQYEGDTVVYVTVPQPDAAAQ</sequence>
<organism evidence="1 2">
    <name type="scientific">Sphingomonas limnosediminicola</name>
    <dbReference type="NCBI Taxonomy" id="940133"/>
    <lineage>
        <taxon>Bacteria</taxon>
        <taxon>Pseudomonadati</taxon>
        <taxon>Pseudomonadota</taxon>
        <taxon>Alphaproteobacteria</taxon>
        <taxon>Sphingomonadales</taxon>
        <taxon>Sphingomonadaceae</taxon>
        <taxon>Sphingomonas</taxon>
    </lineage>
</organism>